<feature type="compositionally biased region" description="Basic and acidic residues" evidence="1">
    <location>
        <begin position="31"/>
        <end position="46"/>
    </location>
</feature>
<gene>
    <name evidence="3" type="ORF">ABTW24_21320</name>
</gene>
<protein>
    <recommendedName>
        <fullName evidence="5">Lipoprotein</fullName>
    </recommendedName>
</protein>
<keyword evidence="4" id="KW-1185">Reference proteome</keyword>
<comment type="caution">
    <text evidence="3">The sequence shown here is derived from an EMBL/GenBank/DDBJ whole genome shotgun (WGS) entry which is preliminary data.</text>
</comment>
<evidence type="ECO:0000256" key="2">
    <source>
        <dbReference type="SAM" id="SignalP"/>
    </source>
</evidence>
<feature type="chain" id="PRO_5046397206" description="Lipoprotein" evidence="2">
    <location>
        <begin position="29"/>
        <end position="205"/>
    </location>
</feature>
<sequence length="205" mass="23995">MKISLVHTRNILLLFLGFLTFQSCTKSAPEIPDREQKPEPEKEPDATKASNYVYSSEHQLEFSLYQNDALKSSFGQNEQEKNFKNRSRYFRPQTIIFKEDSLFISKLGGHTESYKIKWEKEKLFIYGDQARDWKHFASKNDKDELLLNIVLYNSQIKSKNSNALRTGQLYNPLSINEILSEKSRANMTTIWLKIETIYVAENKKP</sequence>
<evidence type="ECO:0000313" key="4">
    <source>
        <dbReference type="Proteomes" id="UP001566204"/>
    </source>
</evidence>
<evidence type="ECO:0008006" key="5">
    <source>
        <dbReference type="Google" id="ProtNLM"/>
    </source>
</evidence>
<feature type="signal peptide" evidence="2">
    <location>
        <begin position="1"/>
        <end position="28"/>
    </location>
</feature>
<organism evidence="3 4">
    <name type="scientific">Sphingobacterium thalpophilum</name>
    <dbReference type="NCBI Taxonomy" id="259"/>
    <lineage>
        <taxon>Bacteria</taxon>
        <taxon>Pseudomonadati</taxon>
        <taxon>Bacteroidota</taxon>
        <taxon>Sphingobacteriia</taxon>
        <taxon>Sphingobacteriales</taxon>
        <taxon>Sphingobacteriaceae</taxon>
        <taxon>Sphingobacterium</taxon>
    </lineage>
</organism>
<evidence type="ECO:0000256" key="1">
    <source>
        <dbReference type="SAM" id="MobiDB-lite"/>
    </source>
</evidence>
<dbReference type="Proteomes" id="UP001566204">
    <property type="component" value="Unassembled WGS sequence"/>
</dbReference>
<dbReference type="RefSeq" id="WP_370482452.1">
    <property type="nucleotide sequence ID" value="NZ_JBEOQA010000002.1"/>
</dbReference>
<evidence type="ECO:0000313" key="3">
    <source>
        <dbReference type="EMBL" id="MEZ0454146.1"/>
    </source>
</evidence>
<accession>A0ABV4HHZ1</accession>
<feature type="region of interest" description="Disordered" evidence="1">
    <location>
        <begin position="29"/>
        <end position="48"/>
    </location>
</feature>
<dbReference type="PROSITE" id="PS51257">
    <property type="entry name" value="PROKAR_LIPOPROTEIN"/>
    <property type="match status" value="1"/>
</dbReference>
<dbReference type="EMBL" id="JBEOQB010000006">
    <property type="protein sequence ID" value="MEZ0454146.1"/>
    <property type="molecule type" value="Genomic_DNA"/>
</dbReference>
<name>A0ABV4HHZ1_9SPHI</name>
<proteinExistence type="predicted"/>
<reference evidence="3 4" key="1">
    <citation type="submission" date="2024-06" db="EMBL/GenBank/DDBJ databases">
        <title>Soil Sphingobacterium thalpophilum.</title>
        <authorList>
            <person name="Yang J."/>
            <person name="Li J."/>
        </authorList>
    </citation>
    <scope>NUCLEOTIDE SEQUENCE [LARGE SCALE GENOMIC DNA]</scope>
    <source>
        <strain evidence="3 4">22g91tb</strain>
    </source>
</reference>
<keyword evidence="2" id="KW-0732">Signal</keyword>